<dbReference type="RefSeq" id="WP_160771201.1">
    <property type="nucleotide sequence ID" value="NZ_WTYV01000002.1"/>
</dbReference>
<protein>
    <recommendedName>
        <fullName evidence="3">HEAT repeat domain-containing protein</fullName>
    </recommendedName>
</protein>
<organism evidence="1 2">
    <name type="scientific">Alteraurantiacibacter buctensis</name>
    <dbReference type="NCBI Taxonomy" id="1503981"/>
    <lineage>
        <taxon>Bacteria</taxon>
        <taxon>Pseudomonadati</taxon>
        <taxon>Pseudomonadota</taxon>
        <taxon>Alphaproteobacteria</taxon>
        <taxon>Sphingomonadales</taxon>
        <taxon>Erythrobacteraceae</taxon>
        <taxon>Alteraurantiacibacter</taxon>
    </lineage>
</organism>
<reference evidence="1 2" key="1">
    <citation type="submission" date="2019-12" db="EMBL/GenBank/DDBJ databases">
        <title>Genomic-based taxomic classification of the family Erythrobacteraceae.</title>
        <authorList>
            <person name="Xu L."/>
        </authorList>
    </citation>
    <scope>NUCLEOTIDE SEQUENCE [LARGE SCALE GENOMIC DNA]</scope>
    <source>
        <strain evidence="1 2">M0322</strain>
    </source>
</reference>
<accession>A0A844YWR8</accession>
<keyword evidence="2" id="KW-1185">Reference proteome</keyword>
<dbReference type="Proteomes" id="UP000466966">
    <property type="component" value="Unassembled WGS sequence"/>
</dbReference>
<dbReference type="EMBL" id="WTYV01000002">
    <property type="protein sequence ID" value="MXO71271.1"/>
    <property type="molecule type" value="Genomic_DNA"/>
</dbReference>
<comment type="caution">
    <text evidence="1">The sequence shown here is derived from an EMBL/GenBank/DDBJ whole genome shotgun (WGS) entry which is preliminary data.</text>
</comment>
<evidence type="ECO:0000313" key="1">
    <source>
        <dbReference type="EMBL" id="MXO71271.1"/>
    </source>
</evidence>
<gene>
    <name evidence="1" type="ORF">GRI99_06410</name>
</gene>
<proteinExistence type="predicted"/>
<evidence type="ECO:0008006" key="3">
    <source>
        <dbReference type="Google" id="ProtNLM"/>
    </source>
</evidence>
<evidence type="ECO:0000313" key="2">
    <source>
        <dbReference type="Proteomes" id="UP000466966"/>
    </source>
</evidence>
<name>A0A844YWR8_9SPHN</name>
<sequence>MLRGDRAPQRHAQTAMHAAIEAWRAEEGVAAMLADFRRFGEGAALEACPALEAIFTRADTAEALAASLTGHFCRAIAANPLGHPPFRNAFNEGSSTMLLGKAGRAQLVLQAREPGAYTDSAVTFADLLRYDAVLAGRSQARIVRIHGPDDQVGMSEEPIVLQRGVRLGFDCNRETLMTEVVETRLVTLRLLQSAEHPMPSREYSRQTGRLLHQAAGSLASSRREMMAALLGRMGRVEAAPALADMALAEHEQSLRWQALRECLALDAATGFAALCAIARNPADPLGHPAGALRSQLLETYPELASLEDDRCPA</sequence>
<dbReference type="OrthoDB" id="7594270at2"/>
<dbReference type="AlphaFoldDB" id="A0A844YWR8"/>